<keyword evidence="5 6" id="KW-0472">Membrane</keyword>
<evidence type="ECO:0000256" key="3">
    <source>
        <dbReference type="ARBA" id="ARBA00022692"/>
    </source>
</evidence>
<keyword evidence="3 6" id="KW-0812">Transmembrane</keyword>
<dbReference type="RefSeq" id="WP_104736562.1">
    <property type="nucleotide sequence ID" value="NZ_BMHR01000002.1"/>
</dbReference>
<evidence type="ECO:0000256" key="5">
    <source>
        <dbReference type="ARBA" id="ARBA00023136"/>
    </source>
</evidence>
<evidence type="ECO:0000313" key="8">
    <source>
        <dbReference type="Proteomes" id="UP000243451"/>
    </source>
</evidence>
<sequence>MADALNTSRLIRSRLAKLRPIGMAFGLALVLLLFLKHQSLAQLFAGVALFLLGMRYLEDGFRAFSGGALERWLAISTDRLWKSLTFGTVSTALVQSSSLVTLLSIAFLSAGLISLTAGIGIVFGANLGTTTGAWLIALIGLKVDLAQVGMPLLVLGVLFERNSAARWRGTGQVLLGIGLLFLGIDLMKLGFDGMQQIFDLSAYSVGGWQGMLLYALLGILATVLMQSSHATLMITLAALASGQLEYTNALAMAVGANLGTTVTAVLAALGANNAGRQLAVAHILFNLVTGVVALSVLPVLAQVVDTLAGWLGIAAESYTLKLALFHTLFNLLGLALMLPLIPVLVRLLTRLLPPPSEPVNEELADRPRSHALYLDGAAQLHAGSAVRVLQQELAHLAATSRQVIASALYLPSSFRQDMTRERDPGEALAVPPLAEREDADALYHQHIKGIYADIVDFIGHLDCELLPEQQQALMDVNLAARDLVESVKAAKHLQTNLRKHLESPRQAMRDGYRQLREQGMLLLSDQARREAESLSGAADRQQSADYLDQEQLFRSQFEQRLQQQLRAGELDGWQATSLINDLHYLLEISSNLRAAHDMIYTRAALTEAA</sequence>
<dbReference type="EMBL" id="PPSK01000001">
    <property type="protein sequence ID" value="POB06304.1"/>
    <property type="molecule type" value="Genomic_DNA"/>
</dbReference>
<dbReference type="GO" id="GO:0044341">
    <property type="term" value="P:sodium-dependent phosphate transport"/>
    <property type="evidence" value="ECO:0007669"/>
    <property type="project" value="InterPro"/>
</dbReference>
<dbReference type="GO" id="GO:0005886">
    <property type="term" value="C:plasma membrane"/>
    <property type="evidence" value="ECO:0007669"/>
    <property type="project" value="UniProtKB-SubCell"/>
</dbReference>
<comment type="caution">
    <text evidence="7">The sequence shown here is derived from an EMBL/GenBank/DDBJ whole genome shotgun (WGS) entry which is preliminary data.</text>
</comment>
<feature type="transmembrane region" description="Helical" evidence="6">
    <location>
        <begin position="283"/>
        <end position="304"/>
    </location>
</feature>
<evidence type="ECO:0000256" key="6">
    <source>
        <dbReference type="SAM" id="Phobius"/>
    </source>
</evidence>
<dbReference type="GO" id="GO:0005436">
    <property type="term" value="F:sodium:phosphate symporter activity"/>
    <property type="evidence" value="ECO:0007669"/>
    <property type="project" value="InterPro"/>
</dbReference>
<dbReference type="Pfam" id="PF02690">
    <property type="entry name" value="Na_Pi_cotrans"/>
    <property type="match status" value="2"/>
</dbReference>
<feature type="transmembrane region" description="Helical" evidence="6">
    <location>
        <begin position="212"/>
        <end position="237"/>
    </location>
</feature>
<dbReference type="OrthoDB" id="9763003at2"/>
<dbReference type="AlphaFoldDB" id="A0A2P4EZX2"/>
<proteinExistence type="predicted"/>
<evidence type="ECO:0000256" key="1">
    <source>
        <dbReference type="ARBA" id="ARBA00004651"/>
    </source>
</evidence>
<keyword evidence="4 6" id="KW-1133">Transmembrane helix</keyword>
<protein>
    <submittedName>
        <fullName evidence="7">Sodium:phosphate symporter</fullName>
    </submittedName>
</protein>
<accession>A0A2P4EZX2</accession>
<keyword evidence="8" id="KW-1185">Reference proteome</keyword>
<keyword evidence="2" id="KW-1003">Cell membrane</keyword>
<reference evidence="7 8" key="1">
    <citation type="submission" date="2018-01" db="EMBL/GenBank/DDBJ databases">
        <title>Draft genome of the type strain Pseudomonas oceani DSM 100277 isolated from the deep water in Okinawa trough, northwestern Pacific Ocean.</title>
        <authorList>
            <person name="Gomila M."/>
            <person name="Mulet M."/>
            <person name="Garcia-Valdes E."/>
            <person name="Lalucat J."/>
        </authorList>
    </citation>
    <scope>NUCLEOTIDE SEQUENCE [LARGE SCALE GENOMIC DNA]</scope>
    <source>
        <strain evidence="7 8">DSM 100277</strain>
    </source>
</reference>
<feature type="transmembrane region" description="Helical" evidence="6">
    <location>
        <begin position="135"/>
        <end position="159"/>
    </location>
</feature>
<gene>
    <name evidence="7" type="ORF">C1949_00760</name>
</gene>
<evidence type="ECO:0000313" key="7">
    <source>
        <dbReference type="EMBL" id="POB06304.1"/>
    </source>
</evidence>
<dbReference type="PANTHER" id="PTHR10010">
    <property type="entry name" value="SOLUTE CARRIER FAMILY 34 SODIUM PHOSPHATE , MEMBER 2-RELATED"/>
    <property type="match status" value="1"/>
</dbReference>
<dbReference type="NCBIfam" id="NF037997">
    <property type="entry name" value="Na_Pi_symport"/>
    <property type="match status" value="1"/>
</dbReference>
<comment type="subcellular location">
    <subcellularLocation>
        <location evidence="1">Cell membrane</location>
        <topology evidence="1">Multi-pass membrane protein</topology>
    </subcellularLocation>
</comment>
<feature type="transmembrane region" description="Helical" evidence="6">
    <location>
        <begin position="171"/>
        <end position="191"/>
    </location>
</feature>
<feature type="transmembrane region" description="Helical" evidence="6">
    <location>
        <begin position="249"/>
        <end position="271"/>
    </location>
</feature>
<evidence type="ECO:0000256" key="4">
    <source>
        <dbReference type="ARBA" id="ARBA00022989"/>
    </source>
</evidence>
<feature type="transmembrane region" description="Helical" evidence="6">
    <location>
        <begin position="324"/>
        <end position="345"/>
    </location>
</feature>
<feature type="transmembrane region" description="Helical" evidence="6">
    <location>
        <begin position="99"/>
        <end position="123"/>
    </location>
</feature>
<evidence type="ECO:0000256" key="2">
    <source>
        <dbReference type="ARBA" id="ARBA00022475"/>
    </source>
</evidence>
<dbReference type="Proteomes" id="UP000243451">
    <property type="component" value="Unassembled WGS sequence"/>
</dbReference>
<organism evidence="7 8">
    <name type="scientific">Halopseudomonas oceani</name>
    <dbReference type="NCBI Taxonomy" id="1708783"/>
    <lineage>
        <taxon>Bacteria</taxon>
        <taxon>Pseudomonadati</taxon>
        <taxon>Pseudomonadota</taxon>
        <taxon>Gammaproteobacteria</taxon>
        <taxon>Pseudomonadales</taxon>
        <taxon>Pseudomonadaceae</taxon>
        <taxon>Halopseudomonas</taxon>
    </lineage>
</organism>
<dbReference type="InterPro" id="IPR003841">
    <property type="entry name" value="Na/Pi_transpt"/>
</dbReference>
<dbReference type="PANTHER" id="PTHR10010:SF46">
    <property type="entry name" value="SODIUM-DEPENDENT PHOSPHATE TRANSPORT PROTEIN 2B"/>
    <property type="match status" value="1"/>
</dbReference>
<name>A0A2P4EZX2_9GAMM</name>